<evidence type="ECO:0000313" key="45">
    <source>
        <dbReference type="EMBL" id="KAK9391117.1"/>
    </source>
</evidence>
<dbReference type="PANTHER" id="PTHR21646:SF6">
    <property type="entry name" value="UBIQUITIN CARBOXYL-TERMINAL HYDROLASE 21"/>
    <property type="match status" value="1"/>
</dbReference>
<evidence type="ECO:0000256" key="11">
    <source>
        <dbReference type="ARBA" id="ARBA00012806"/>
    </source>
</evidence>
<comment type="catalytic activity">
    <reaction evidence="1">
        <text>Thiol-dependent hydrolysis of ester, thioester, amide, peptide and isopeptide bonds formed by the C-terminal Gly of ubiquitin (a 76-residue protein attached to proteins as an intracellular targeting signal).</text>
        <dbReference type="EC" id="3.4.19.12"/>
    </reaction>
</comment>
<evidence type="ECO:0000256" key="40">
    <source>
        <dbReference type="ARBA" id="ARBA00075168"/>
    </source>
</evidence>
<evidence type="ECO:0000259" key="44">
    <source>
        <dbReference type="PROSITE" id="PS50235"/>
    </source>
</evidence>
<proteinExistence type="inferred from homology"/>
<organism evidence="45 46">
    <name type="scientific">Crotalus adamanteus</name>
    <name type="common">Eastern diamondback rattlesnake</name>
    <dbReference type="NCBI Taxonomy" id="8729"/>
    <lineage>
        <taxon>Eukaryota</taxon>
        <taxon>Metazoa</taxon>
        <taxon>Chordata</taxon>
        <taxon>Craniata</taxon>
        <taxon>Vertebrata</taxon>
        <taxon>Euteleostomi</taxon>
        <taxon>Lepidosauria</taxon>
        <taxon>Squamata</taxon>
        <taxon>Bifurcata</taxon>
        <taxon>Unidentata</taxon>
        <taxon>Episquamata</taxon>
        <taxon>Toxicofera</taxon>
        <taxon>Serpentes</taxon>
        <taxon>Colubroidea</taxon>
        <taxon>Viperidae</taxon>
        <taxon>Crotalinae</taxon>
        <taxon>Crotalus</taxon>
    </lineage>
</organism>
<keyword evidence="17" id="KW-0833">Ubl conjugation pathway</keyword>
<evidence type="ECO:0000256" key="17">
    <source>
        <dbReference type="ARBA" id="ARBA00022786"/>
    </source>
</evidence>
<dbReference type="GO" id="GO:0005758">
    <property type="term" value="C:mitochondrial intermembrane space"/>
    <property type="evidence" value="ECO:0007669"/>
    <property type="project" value="UniProtKB-ARBA"/>
</dbReference>
<evidence type="ECO:0000256" key="15">
    <source>
        <dbReference type="ARBA" id="ARBA00022670"/>
    </source>
</evidence>
<dbReference type="GO" id="GO:0046872">
    <property type="term" value="F:metal ion binding"/>
    <property type="evidence" value="ECO:0007669"/>
    <property type="project" value="UniProtKB-KW"/>
</dbReference>
<keyword evidence="27" id="KW-0472">Membrane</keyword>
<dbReference type="InterPro" id="IPR004572">
    <property type="entry name" value="Protoporphyrinogen_oxidase"/>
</dbReference>
<dbReference type="PROSITE" id="PS50235">
    <property type="entry name" value="USP_3"/>
    <property type="match status" value="1"/>
</dbReference>
<keyword evidence="16" id="KW-0479">Metal-binding</keyword>
<gene>
    <name evidence="45" type="ORF">NXF25_018447</name>
</gene>
<dbReference type="GO" id="GO:0005634">
    <property type="term" value="C:nucleus"/>
    <property type="evidence" value="ECO:0007669"/>
    <property type="project" value="UniProtKB-SubCell"/>
</dbReference>
<comment type="similarity">
    <text evidence="8">Belongs to the flavin monoamine oxidase family. FIG1 subfamily.</text>
</comment>
<feature type="compositionally biased region" description="Polar residues" evidence="43">
    <location>
        <begin position="1004"/>
        <end position="1013"/>
    </location>
</feature>
<dbReference type="SUPFAM" id="SSF54373">
    <property type="entry name" value="FAD-linked reductases, C-terminal domain"/>
    <property type="match status" value="1"/>
</dbReference>
<dbReference type="GO" id="GO:0004729">
    <property type="term" value="F:oxygen-dependent protoporphyrinogen oxidase activity"/>
    <property type="evidence" value="ECO:0007669"/>
    <property type="project" value="UniProtKB-EC"/>
</dbReference>
<keyword evidence="21" id="KW-0274">FAD</keyword>
<comment type="pathway">
    <text evidence="7">Porphyrin-containing compound metabolism; protoporphyrin-IX biosynthesis; protoporphyrin-IX from protoporphyrinogen-IX: step 1/1.</text>
</comment>
<feature type="compositionally biased region" description="Polar residues" evidence="43">
    <location>
        <begin position="346"/>
        <end position="362"/>
    </location>
</feature>
<keyword evidence="46" id="KW-1185">Reference proteome</keyword>
<comment type="function">
    <text evidence="3">Catalyzes the 6-electron oxidation of protoporphyrinogen-IX to form protoporphyrin-IX.</text>
</comment>
<keyword evidence="28" id="KW-0010">Activator</keyword>
<dbReference type="InterPro" id="IPR001394">
    <property type="entry name" value="Peptidase_C19_UCH"/>
</dbReference>
<sequence length="1523" mass="167767">MADEATRRVVAALPLLKTNAGPRDRELWIQRLKEEYQALIKYVENNKNADNDWFRLESNKEGTRWFGKCWYVHNLLKYEFAVEFDIPVTYPSTAPEIAVPELDGKTAKMYRGGKICLTDHFKPLWARNVPKFGLAHLMALGLGPWLAALLESGSPLPWQPEERVASARPGGKQEALPGGRSTKKNQQPENETELRMRHARPPSLLAAARSGAGRRQPAPAQKPSAKPAVLGATRDAAREGKEKQRWRPERQESLPWRRAGGPQPRGSPVQSATSVRCERGASRVEGLSTCQRALHILLSTMPQASEHRLSRAREQAAITSQPRATSKLLNGPRAPSQEHRACCPSSALSNGLSTTAAVTTASKLRPLPPRPGNLEDRSKKMELERGRSSKRSEAPRPSASRRGPVKADHALRVPSCPQAGTVSGSASFSMPPGVLLGGPDSECRQSNLLRSKSISIGDLSHPGSRGEEQLSAMLSRLTLQDHNPSCGHKLGLGAFALKRSSSLRRVNMSSGLDGRPAAPLLSVRTESYLRTCNIDPLATEYGRSQDILMSASPPPSKTPLLSRLEDKATPTGAMPEVQGATLVELPRKLHRTLCAKSKVNGRGTDISESVVHTAMMGLLLMTSKTHHTLLLGSGHIGLRNLGNTCFMNAVLQCLSSTKPLRDYCLRREFRQEQPCTLRTQQELTEALADVIATLWHPDTSEAANPSRFKSVFQKYVPSFTGYSQQDAQEFLKFLMDRLHMEINRKGRKSPCILSDAKWPSVLEDSETLSDDEQANQMWKRYLEREDSKIVDLFVGQLKSCLKCQACGYRSTTFEVFCDLSLPIPKKGFAGGKVSLLDCFNLFTKEEELDSENAPVCDKCRQRTRSTKKLTIQRFPRILVLHLNRFSTTRYSIKKCSVYVDFPLQQLNLKEFASEKAGTPVYNLYALCNHSGSVHYGHYTAFCKDQSGWRVFNDSRVSPISENQIPSSEGYVLFYELDDFHWKKQHHFENKSYPLRNTGPRHFRQQSGVSSHTWATPPRPPIGGDRPIGGRDVITCFDQSRRGEELAFPMQLRVAVLGGGVSGLAACYYLARSSLASKIILLEGSHRLGGWIHSTRTEGGAVFEHGPRGIRPAGIVGKNTLLMVSELGLEAEVLPVPGDHPASKNRYLYVGGSLHKLPSGIKSILQAVPPFSSPLVWSGLKELLATRGTEPDETIHGFVARRFGQEMADIAVDSLCRGVFAGDCRALSIRSCFPALFLAEQKYGSVILGMALAKKTSPVDCRLIRQAREGRWSQWSLRDGLETLPQSLASFSRERGVEIHCNAPVKRLDRTPSGSWQIALQDGTVEADHVISALPARALADLLPTGLEPLAQDLQAIEAVSVAVVNLQYENVQLPVTGFGHLVPSFEDRPLLGIVYDSVAFPEQNGHKDSITRLTVMLGGAWFTSHLGDPDTIPHSELLSRAEEAVKKHLGISVEPAYSIVKVHKSCIPQYTLGHWKHIESATSQLKQQNLPLSLVGASYAGVSVNDCIFSAQTAVARLVGSVS</sequence>
<evidence type="ECO:0000256" key="26">
    <source>
        <dbReference type="ARBA" id="ARBA00023128"/>
    </source>
</evidence>
<evidence type="ECO:0000256" key="21">
    <source>
        <dbReference type="ARBA" id="ARBA00022827"/>
    </source>
</evidence>
<protein>
    <recommendedName>
        <fullName evidence="34">Protoporphyrinogen oxidase</fullName>
        <ecNumber evidence="12">1.3.3.4</ecNumber>
        <ecNumber evidence="11">1.4.3.2</ecNumber>
        <ecNumber evidence="10">3.4.19.12</ecNumber>
    </recommendedName>
    <alternativeName>
        <fullName evidence="42">Deubiquitinating enzyme 21</fullName>
    </alternativeName>
    <alternativeName>
        <fullName evidence="39">Ubiquitin carboxyl-terminal hydrolase 21</fullName>
    </alternativeName>
    <alternativeName>
        <fullName evidence="40">Ubiquitin thioesterase 21</fullName>
    </alternativeName>
    <alternativeName>
        <fullName evidence="41">Ubiquitin-specific-processing protease 21</fullName>
    </alternativeName>
</protein>
<keyword evidence="20" id="KW-0788">Thiol protease</keyword>
<keyword evidence="32" id="KW-0627">Porphyrin biosynthesis</keyword>
<evidence type="ECO:0000256" key="23">
    <source>
        <dbReference type="ARBA" id="ARBA00022853"/>
    </source>
</evidence>
<dbReference type="Proteomes" id="UP001474421">
    <property type="component" value="Unassembled WGS sequence"/>
</dbReference>
<evidence type="ECO:0000256" key="27">
    <source>
        <dbReference type="ARBA" id="ARBA00023136"/>
    </source>
</evidence>
<dbReference type="FunFam" id="3.90.70.10:FF:000058">
    <property type="entry name" value="Ubiquitin carboxyl-terminal hydrolase 21"/>
    <property type="match status" value="1"/>
</dbReference>
<evidence type="ECO:0000256" key="13">
    <source>
        <dbReference type="ARBA" id="ARBA00022490"/>
    </source>
</evidence>
<evidence type="ECO:0000256" key="20">
    <source>
        <dbReference type="ARBA" id="ARBA00022807"/>
    </source>
</evidence>
<feature type="compositionally biased region" description="Basic and acidic residues" evidence="43">
    <location>
        <begin position="305"/>
        <end position="314"/>
    </location>
</feature>
<dbReference type="CDD" id="cd11686">
    <property type="entry name" value="UBCc_UFC1"/>
    <property type="match status" value="1"/>
</dbReference>
<comment type="similarity">
    <text evidence="37">Belongs to the peptidase C19 family. USP21 subfamily.</text>
</comment>
<evidence type="ECO:0000256" key="36">
    <source>
        <dbReference type="ARBA" id="ARBA00047554"/>
    </source>
</evidence>
<evidence type="ECO:0000256" key="34">
    <source>
        <dbReference type="ARBA" id="ARBA00044160"/>
    </source>
</evidence>
<feature type="compositionally biased region" description="Basic and acidic residues" evidence="43">
    <location>
        <begin position="373"/>
        <end position="394"/>
    </location>
</feature>
<feature type="domain" description="USP" evidence="44">
    <location>
        <begin position="636"/>
        <end position="977"/>
    </location>
</feature>
<dbReference type="InterPro" id="IPR038765">
    <property type="entry name" value="Papain-like_cys_pep_sf"/>
</dbReference>
<evidence type="ECO:0000256" key="28">
    <source>
        <dbReference type="ARBA" id="ARBA00023159"/>
    </source>
</evidence>
<dbReference type="InterPro" id="IPR016135">
    <property type="entry name" value="UBQ-conjugating_enzyme/RWD"/>
</dbReference>
<keyword evidence="24" id="KW-0560">Oxidoreductase</keyword>
<evidence type="ECO:0000256" key="33">
    <source>
        <dbReference type="ARBA" id="ARBA00024380"/>
    </source>
</evidence>
<dbReference type="GO" id="GO:0005743">
    <property type="term" value="C:mitochondrial inner membrane"/>
    <property type="evidence" value="ECO:0007669"/>
    <property type="project" value="UniProtKB-SubCell"/>
</dbReference>
<dbReference type="InterPro" id="IPR014806">
    <property type="entry name" value="Ufc1"/>
</dbReference>
<dbReference type="FunFam" id="3.50.50.60:FF:000133">
    <property type="entry name" value="Protoporphyrinogen oxidase"/>
    <property type="match status" value="1"/>
</dbReference>
<dbReference type="Gene3D" id="3.10.110.10">
    <property type="entry name" value="Ubiquitin Conjugating Enzyme"/>
    <property type="match status" value="1"/>
</dbReference>
<evidence type="ECO:0000256" key="7">
    <source>
        <dbReference type="ARBA" id="ARBA00005073"/>
    </source>
</evidence>
<evidence type="ECO:0000256" key="3">
    <source>
        <dbReference type="ARBA" id="ARBA00002600"/>
    </source>
</evidence>
<dbReference type="InterPro" id="IPR018200">
    <property type="entry name" value="USP_CS"/>
</dbReference>
<dbReference type="GO" id="GO:0016579">
    <property type="term" value="P:protein deubiquitination"/>
    <property type="evidence" value="ECO:0007669"/>
    <property type="project" value="InterPro"/>
</dbReference>
<keyword evidence="19 45" id="KW-0378">Hydrolase</keyword>
<comment type="similarity">
    <text evidence="9">Belongs to the protoporphyrinogen/coproporphyrinogen oxidase family. Protoporphyrinogen oxidase subfamily.</text>
</comment>
<dbReference type="InterPro" id="IPR036188">
    <property type="entry name" value="FAD/NAD-bd_sf"/>
</dbReference>
<keyword evidence="15" id="KW-0645">Protease</keyword>
<evidence type="ECO:0000256" key="43">
    <source>
        <dbReference type="SAM" id="MobiDB-lite"/>
    </source>
</evidence>
<keyword evidence="23" id="KW-0156">Chromatin regulator</keyword>
<dbReference type="GO" id="GO:0001716">
    <property type="term" value="F:L-amino-acid oxidase activity"/>
    <property type="evidence" value="ECO:0007669"/>
    <property type="project" value="UniProtKB-EC"/>
</dbReference>
<dbReference type="GO" id="GO:0061657">
    <property type="term" value="F:UFM1 conjugating enzyme activity"/>
    <property type="evidence" value="ECO:0007669"/>
    <property type="project" value="InterPro"/>
</dbReference>
<evidence type="ECO:0000256" key="22">
    <source>
        <dbReference type="ARBA" id="ARBA00022833"/>
    </source>
</evidence>
<evidence type="ECO:0000256" key="39">
    <source>
        <dbReference type="ARBA" id="ARBA00071633"/>
    </source>
</evidence>
<evidence type="ECO:0000256" key="42">
    <source>
        <dbReference type="ARBA" id="ARBA00082185"/>
    </source>
</evidence>
<keyword evidence="30" id="KW-0325">Glycoprotein</keyword>
<dbReference type="PROSITE" id="PS00972">
    <property type="entry name" value="USP_1"/>
    <property type="match status" value="1"/>
</dbReference>
<evidence type="ECO:0000256" key="31">
    <source>
        <dbReference type="ARBA" id="ARBA00023242"/>
    </source>
</evidence>
<evidence type="ECO:0000256" key="2">
    <source>
        <dbReference type="ARBA" id="ARBA00001974"/>
    </source>
</evidence>
<evidence type="ECO:0000256" key="30">
    <source>
        <dbReference type="ARBA" id="ARBA00023180"/>
    </source>
</evidence>
<comment type="catalytic activity">
    <reaction evidence="36">
        <text>protoporphyrinogen IX + 3 O2 = protoporphyrin IX + 3 H2O2</text>
        <dbReference type="Rhea" id="RHEA:25576"/>
        <dbReference type="ChEBI" id="CHEBI:15379"/>
        <dbReference type="ChEBI" id="CHEBI:16240"/>
        <dbReference type="ChEBI" id="CHEBI:57306"/>
        <dbReference type="ChEBI" id="CHEBI:57307"/>
        <dbReference type="EC" id="1.3.3.4"/>
    </reaction>
</comment>
<feature type="compositionally biased region" description="Low complexity" evidence="43">
    <location>
        <begin position="201"/>
        <end position="228"/>
    </location>
</feature>
<evidence type="ECO:0000256" key="1">
    <source>
        <dbReference type="ARBA" id="ARBA00000707"/>
    </source>
</evidence>
<dbReference type="SUPFAM" id="SSF51905">
    <property type="entry name" value="FAD/NAD(P)-binding domain"/>
    <property type="match status" value="1"/>
</dbReference>
<dbReference type="InterPro" id="IPR028889">
    <property type="entry name" value="USP"/>
</dbReference>
<evidence type="ECO:0000256" key="9">
    <source>
        <dbReference type="ARBA" id="ARBA00010551"/>
    </source>
</evidence>
<dbReference type="Gene3D" id="3.50.50.60">
    <property type="entry name" value="FAD/NAD(P)-binding domain"/>
    <property type="match status" value="1"/>
</dbReference>
<evidence type="ECO:0000256" key="35">
    <source>
        <dbReference type="ARBA" id="ARBA00045718"/>
    </source>
</evidence>
<evidence type="ECO:0000256" key="4">
    <source>
        <dbReference type="ARBA" id="ARBA00004123"/>
    </source>
</evidence>
<evidence type="ECO:0000313" key="46">
    <source>
        <dbReference type="Proteomes" id="UP001474421"/>
    </source>
</evidence>
<feature type="region of interest" description="Disordered" evidence="43">
    <location>
        <begin position="160"/>
        <end position="276"/>
    </location>
</feature>
<dbReference type="Pfam" id="PF08694">
    <property type="entry name" value="UFC1"/>
    <property type="match status" value="1"/>
</dbReference>
<keyword evidence="29" id="KW-0804">Transcription</keyword>
<keyword evidence="14" id="KW-0285">Flavoprotein</keyword>
<keyword evidence="31" id="KW-0539">Nucleus</keyword>
<feature type="compositionally biased region" description="Polar residues" evidence="43">
    <location>
        <begin position="317"/>
        <end position="328"/>
    </location>
</feature>
<dbReference type="EC" id="1.4.3.2" evidence="11"/>
<evidence type="ECO:0000256" key="29">
    <source>
        <dbReference type="ARBA" id="ARBA00023163"/>
    </source>
</evidence>
<feature type="region of interest" description="Disordered" evidence="43">
    <location>
        <begin position="305"/>
        <end position="425"/>
    </location>
</feature>
<dbReference type="EMBL" id="JAOTOJ010000019">
    <property type="protein sequence ID" value="KAK9391117.1"/>
    <property type="molecule type" value="Genomic_DNA"/>
</dbReference>
<feature type="region of interest" description="Disordered" evidence="43">
    <location>
        <begin position="993"/>
        <end position="1024"/>
    </location>
</feature>
<comment type="function">
    <text evidence="35">E2-like enzyme which specifically catalyzes the second step in ufmylation. Accepts the ubiquitin-like modifier UFM1 from the E1 enzyme UBA5 and forms an intermediate with UFM1 via a thioester linkage. Ufmylation is involved in various processes, such as ribosome recycling, response to DNA damage, interferon response or reticulophagy (also called ER-phagy).</text>
</comment>
<evidence type="ECO:0000256" key="32">
    <source>
        <dbReference type="ARBA" id="ARBA00023244"/>
    </source>
</evidence>
<keyword evidence="18" id="KW-0999">Mitochondrion inner membrane</keyword>
<evidence type="ECO:0000256" key="10">
    <source>
        <dbReference type="ARBA" id="ARBA00012759"/>
    </source>
</evidence>
<keyword evidence="26" id="KW-0496">Mitochondrion</keyword>
<evidence type="ECO:0000256" key="38">
    <source>
        <dbReference type="ARBA" id="ARBA00063395"/>
    </source>
</evidence>
<name>A0AAW1AMC3_CROAD</name>
<dbReference type="InterPro" id="IPR050185">
    <property type="entry name" value="Ub_carboxyl-term_hydrolase"/>
</dbReference>
<evidence type="ECO:0000256" key="16">
    <source>
        <dbReference type="ARBA" id="ARBA00022723"/>
    </source>
</evidence>
<dbReference type="Pfam" id="PF01593">
    <property type="entry name" value="Amino_oxidase"/>
    <property type="match status" value="1"/>
</dbReference>
<evidence type="ECO:0000256" key="41">
    <source>
        <dbReference type="ARBA" id="ARBA00078760"/>
    </source>
</evidence>
<comment type="subunit">
    <text evidence="38">Interacts with BEND3.</text>
</comment>
<evidence type="ECO:0000256" key="25">
    <source>
        <dbReference type="ARBA" id="ARBA00023015"/>
    </source>
</evidence>
<evidence type="ECO:0000256" key="14">
    <source>
        <dbReference type="ARBA" id="ARBA00022630"/>
    </source>
</evidence>
<evidence type="ECO:0000256" key="37">
    <source>
        <dbReference type="ARBA" id="ARBA00061628"/>
    </source>
</evidence>
<evidence type="ECO:0000256" key="12">
    <source>
        <dbReference type="ARBA" id="ARBA00012867"/>
    </source>
</evidence>
<comment type="subunit">
    <text evidence="33">Monomer. Homodimer.</text>
</comment>
<evidence type="ECO:0000256" key="24">
    <source>
        <dbReference type="ARBA" id="ARBA00023002"/>
    </source>
</evidence>
<dbReference type="GO" id="GO:0071569">
    <property type="term" value="P:protein ufmylation"/>
    <property type="evidence" value="ECO:0007669"/>
    <property type="project" value="InterPro"/>
</dbReference>
<evidence type="ECO:0000256" key="5">
    <source>
        <dbReference type="ARBA" id="ARBA00004137"/>
    </source>
</evidence>
<dbReference type="SUPFAM" id="SSF54001">
    <property type="entry name" value="Cysteine proteinases"/>
    <property type="match status" value="1"/>
</dbReference>
<keyword evidence="22" id="KW-0862">Zinc</keyword>
<dbReference type="GO" id="GO:0006785">
    <property type="term" value="P:heme B biosynthetic process"/>
    <property type="evidence" value="ECO:0007669"/>
    <property type="project" value="UniProtKB-ARBA"/>
</dbReference>
<reference evidence="45 46" key="1">
    <citation type="journal article" date="2024" name="Proc. Natl. Acad. Sci. U.S.A.">
        <title>The genetic regulatory architecture and epigenomic basis for age-related changes in rattlesnake venom.</title>
        <authorList>
            <person name="Hogan M.P."/>
            <person name="Holding M.L."/>
            <person name="Nystrom G.S."/>
            <person name="Colston T.J."/>
            <person name="Bartlett D.A."/>
            <person name="Mason A.J."/>
            <person name="Ellsworth S.A."/>
            <person name="Rautsaw R.M."/>
            <person name="Lawrence K.C."/>
            <person name="Strickland J.L."/>
            <person name="He B."/>
            <person name="Fraser P."/>
            <person name="Margres M.J."/>
            <person name="Gilbert D.M."/>
            <person name="Gibbs H.L."/>
            <person name="Parkinson C.L."/>
            <person name="Rokyta D.R."/>
        </authorList>
    </citation>
    <scope>NUCLEOTIDE SEQUENCE [LARGE SCALE GENOMIC DNA]</scope>
    <source>
        <strain evidence="45">DRR0105</strain>
    </source>
</reference>
<dbReference type="InterPro" id="IPR002937">
    <property type="entry name" value="Amino_oxidase"/>
</dbReference>
<evidence type="ECO:0000256" key="18">
    <source>
        <dbReference type="ARBA" id="ARBA00022792"/>
    </source>
</evidence>
<comment type="subcellular location">
    <subcellularLocation>
        <location evidence="6">Cytoplasm</location>
    </subcellularLocation>
    <subcellularLocation>
        <location evidence="5">Mitochondrion inner membrane</location>
        <topology evidence="5">Peripheral membrane protein</topology>
        <orientation evidence="5">Intermembrane side</orientation>
    </subcellularLocation>
    <subcellularLocation>
        <location evidence="4">Nucleus</location>
    </subcellularLocation>
</comment>
<dbReference type="Pfam" id="PF00443">
    <property type="entry name" value="UCH"/>
    <property type="match status" value="1"/>
</dbReference>
<evidence type="ECO:0000256" key="19">
    <source>
        <dbReference type="ARBA" id="ARBA00022801"/>
    </source>
</evidence>
<comment type="caution">
    <text evidence="45">The sequence shown here is derived from an EMBL/GenBank/DDBJ whole genome shotgun (WGS) entry which is preliminary data.</text>
</comment>
<dbReference type="EC" id="3.4.19.12" evidence="10"/>
<dbReference type="NCBIfam" id="TIGR00562">
    <property type="entry name" value="proto_IX_ox"/>
    <property type="match status" value="1"/>
</dbReference>
<dbReference type="Gene3D" id="3.90.70.10">
    <property type="entry name" value="Cysteine proteinases"/>
    <property type="match status" value="1"/>
</dbReference>
<accession>A0AAW1AMC3</accession>
<evidence type="ECO:0000256" key="6">
    <source>
        <dbReference type="ARBA" id="ARBA00004496"/>
    </source>
</evidence>
<comment type="cofactor">
    <cofactor evidence="2">
        <name>FAD</name>
        <dbReference type="ChEBI" id="CHEBI:57692"/>
    </cofactor>
</comment>
<evidence type="ECO:0000256" key="8">
    <source>
        <dbReference type="ARBA" id="ARBA00005465"/>
    </source>
</evidence>
<feature type="compositionally biased region" description="Basic and acidic residues" evidence="43">
    <location>
        <begin position="235"/>
        <end position="252"/>
    </location>
</feature>
<dbReference type="PANTHER" id="PTHR21646">
    <property type="entry name" value="UBIQUITIN CARBOXYL-TERMINAL HYDROLASE"/>
    <property type="match status" value="1"/>
</dbReference>
<dbReference type="GO" id="GO:0006325">
    <property type="term" value="P:chromatin organization"/>
    <property type="evidence" value="ECO:0007669"/>
    <property type="project" value="UniProtKB-KW"/>
</dbReference>
<dbReference type="GO" id="GO:0004843">
    <property type="term" value="F:cysteine-type deubiquitinase activity"/>
    <property type="evidence" value="ECO:0007669"/>
    <property type="project" value="UniProtKB-EC"/>
</dbReference>
<dbReference type="GO" id="GO:0006508">
    <property type="term" value="P:proteolysis"/>
    <property type="evidence" value="ECO:0007669"/>
    <property type="project" value="UniProtKB-KW"/>
</dbReference>
<dbReference type="EC" id="1.3.3.4" evidence="12"/>
<dbReference type="SUPFAM" id="SSF54495">
    <property type="entry name" value="UBC-like"/>
    <property type="match status" value="1"/>
</dbReference>
<keyword evidence="13" id="KW-0963">Cytoplasm</keyword>
<dbReference type="CDD" id="cd02674">
    <property type="entry name" value="Peptidase_C19R"/>
    <property type="match status" value="1"/>
</dbReference>
<keyword evidence="25" id="KW-0805">Transcription regulation</keyword>
<dbReference type="PROSITE" id="PS00973">
    <property type="entry name" value="USP_2"/>
    <property type="match status" value="1"/>
</dbReference>